<comment type="caution">
    <text evidence="1">The sequence shown here is derived from an EMBL/GenBank/DDBJ whole genome shotgun (WGS) entry which is preliminary data.</text>
</comment>
<gene>
    <name evidence="1" type="ORF">AVEN_73124_1</name>
</gene>
<name>A0A4Y2RQP7_ARAVE</name>
<evidence type="ECO:0000313" key="2">
    <source>
        <dbReference type="Proteomes" id="UP000499080"/>
    </source>
</evidence>
<proteinExistence type="predicted"/>
<sequence>MEATHFYSRIFGEHEAQVTRPLALRLATQTDNNLLIITVTALSDCKHKQSTNNDSNSPQLTGTQLITADVKILPFFQFASFICPFDLGRDVWNHPVLHLSLSNRSFEKGIVLFSRQVRGGPTLAAVFVTLA</sequence>
<dbReference type="AlphaFoldDB" id="A0A4Y2RQP7"/>
<dbReference type="Proteomes" id="UP000499080">
    <property type="component" value="Unassembled WGS sequence"/>
</dbReference>
<evidence type="ECO:0000313" key="1">
    <source>
        <dbReference type="EMBL" id="GBN77720.1"/>
    </source>
</evidence>
<reference evidence="1 2" key="1">
    <citation type="journal article" date="2019" name="Sci. Rep.">
        <title>Orb-weaving spider Araneus ventricosus genome elucidates the spidroin gene catalogue.</title>
        <authorList>
            <person name="Kono N."/>
            <person name="Nakamura H."/>
            <person name="Ohtoshi R."/>
            <person name="Moran D.A.P."/>
            <person name="Shinohara A."/>
            <person name="Yoshida Y."/>
            <person name="Fujiwara M."/>
            <person name="Mori M."/>
            <person name="Tomita M."/>
            <person name="Arakawa K."/>
        </authorList>
    </citation>
    <scope>NUCLEOTIDE SEQUENCE [LARGE SCALE GENOMIC DNA]</scope>
</reference>
<dbReference type="EMBL" id="BGPR01017925">
    <property type="protein sequence ID" value="GBN77720.1"/>
    <property type="molecule type" value="Genomic_DNA"/>
</dbReference>
<organism evidence="1 2">
    <name type="scientific">Araneus ventricosus</name>
    <name type="common">Orbweaver spider</name>
    <name type="synonym">Epeira ventricosa</name>
    <dbReference type="NCBI Taxonomy" id="182803"/>
    <lineage>
        <taxon>Eukaryota</taxon>
        <taxon>Metazoa</taxon>
        <taxon>Ecdysozoa</taxon>
        <taxon>Arthropoda</taxon>
        <taxon>Chelicerata</taxon>
        <taxon>Arachnida</taxon>
        <taxon>Araneae</taxon>
        <taxon>Araneomorphae</taxon>
        <taxon>Entelegynae</taxon>
        <taxon>Araneoidea</taxon>
        <taxon>Araneidae</taxon>
        <taxon>Araneus</taxon>
    </lineage>
</organism>
<protein>
    <submittedName>
        <fullName evidence="1">Uncharacterized protein</fullName>
    </submittedName>
</protein>
<accession>A0A4Y2RQP7</accession>
<keyword evidence="2" id="KW-1185">Reference proteome</keyword>